<reference evidence="2 3" key="2">
    <citation type="journal article" date="2022" name="Mar. Drugs">
        <title>Bioassay-Guided Fractionation Leads to the Detection of Cholic Acid Generated by the Rare Thalassomonas sp.</title>
        <authorList>
            <person name="Pheiffer F."/>
            <person name="Schneider Y.K."/>
            <person name="Hansen E.H."/>
            <person name="Andersen J.H."/>
            <person name="Isaksson J."/>
            <person name="Busche T."/>
            <person name="R C."/>
            <person name="Kalinowski J."/>
            <person name="Zyl L.V."/>
            <person name="Trindade M."/>
        </authorList>
    </citation>
    <scope>NUCLEOTIDE SEQUENCE [LARGE SCALE GENOMIC DNA]</scope>
    <source>
        <strain evidence="2 3">XOM25</strain>
    </source>
</reference>
<evidence type="ECO:0000313" key="2">
    <source>
        <dbReference type="EMBL" id="WDE03775.1"/>
    </source>
</evidence>
<dbReference type="RefSeq" id="WP_053047302.1">
    <property type="nucleotide sequence ID" value="NZ_CP059733.1"/>
</dbReference>
<dbReference type="AlphaFoldDB" id="A0AAE9YZC8"/>
<evidence type="ECO:0000256" key="1">
    <source>
        <dbReference type="SAM" id="MobiDB-lite"/>
    </source>
</evidence>
<dbReference type="Proteomes" id="UP000032352">
    <property type="component" value="Chromosome"/>
</dbReference>
<organism evidence="2 3">
    <name type="scientific">Thalassomonas viridans</name>
    <dbReference type="NCBI Taxonomy" id="137584"/>
    <lineage>
        <taxon>Bacteria</taxon>
        <taxon>Pseudomonadati</taxon>
        <taxon>Pseudomonadota</taxon>
        <taxon>Gammaproteobacteria</taxon>
        <taxon>Alteromonadales</taxon>
        <taxon>Colwelliaceae</taxon>
        <taxon>Thalassomonas</taxon>
    </lineage>
</organism>
<proteinExistence type="predicted"/>
<dbReference type="KEGG" id="tvd:SG34_020685"/>
<evidence type="ECO:0000313" key="3">
    <source>
        <dbReference type="Proteomes" id="UP000032352"/>
    </source>
</evidence>
<dbReference type="Pfam" id="PF05359">
    <property type="entry name" value="DUF748"/>
    <property type="match status" value="1"/>
</dbReference>
<keyword evidence="3" id="KW-1185">Reference proteome</keyword>
<dbReference type="EMBL" id="CP059733">
    <property type="protein sequence ID" value="WDE03775.1"/>
    <property type="molecule type" value="Genomic_DNA"/>
</dbReference>
<reference evidence="2 3" key="1">
    <citation type="journal article" date="2015" name="Genome Announc.">
        <title>Draft Genome Sequences of Marine Isolates of Thalassomonas viridans and Thalassomonas actiniarum.</title>
        <authorList>
            <person name="Olonade I."/>
            <person name="van Zyl L.J."/>
            <person name="Trindade M."/>
        </authorList>
    </citation>
    <scope>NUCLEOTIDE SEQUENCE [LARGE SCALE GENOMIC DNA]</scope>
    <source>
        <strain evidence="2 3">XOM25</strain>
    </source>
</reference>
<accession>A0AAE9YZC8</accession>
<name>A0AAE9YZC8_9GAMM</name>
<dbReference type="InterPro" id="IPR008023">
    <property type="entry name" value="DUF748"/>
</dbReference>
<sequence>MRTIAIKITKIILLLFLGLYCLIWLLSPAASRYFIADMLVPQNLVLSDDTSIRYNPFLSKLSVSNLTLHPAADREKQLFRLDSLVVRIRLYQLLFDRIHINEFNLDGLFLDISQKGDSFEVAGFAVPAADKAGEDGEQEQEKEFPYTLELPALKVKNSTLAVNLPQGQHELVIDSLELADVEATANRQDFSVALNAKVNQAPLTLGLDGIIRQETAAIEADLALEDFDLTRLSPWLPEGIFLHSGVLDYRTNLHVQSNKKDKLKLDFKETGLVIDTLHLEQEQTHFTLSKQLLESKALDLALVFGAPEGSLPVIKGDANLVLTDARGYHREAQNQLMAFETLKLDNILLAVTENIPALRMDEITLTGASFSDFTDNELPAIARISSLAVKEVQASPGGLSINKIGLGSFELDLSLDENKNLENLVKLSSAQAVEEAPGPEKQVQGKEKAAQQSAAPGQDFALVMNEFVLEQDSHIRFTDRSVKPAYKRDFIISTLEAGPVNNQQPETRTAFKLTGKSNKYAKFDLSGYTSPFLPEPVYKLSGGFREISLPAISAYIKDALQHELQSGQLDLGVDVTLTGEEIDGHTDILLRGIELTSADDHQVDSLKDQTAIPFNVALGMLKDSDGNVELDIPLSGNTSDPSFGFSGFLTLLTKQAVMRATREYLMTTFVPYANVVSITLSAGEYLLKVRFNDLLLSPGVSEFAQDHTAFFNEFATLMKDKPDTRVTLCAVATAQDIGLPVGTEELTEAELRTLNELSLKRLNHFKSYMVEQEQIDSSRLLLCNPQVDLSSEARPRLTFAT</sequence>
<feature type="region of interest" description="Disordered" evidence="1">
    <location>
        <begin position="432"/>
        <end position="451"/>
    </location>
</feature>
<protein>
    <submittedName>
        <fullName evidence="2">DUF748 domain-containing protein</fullName>
    </submittedName>
</protein>
<gene>
    <name evidence="2" type="ORF">SG34_020685</name>
</gene>